<comment type="cofactor">
    <cofactor evidence="1">
        <name>Zn(2+)</name>
        <dbReference type="ChEBI" id="CHEBI:29105"/>
    </cofactor>
</comment>
<dbReference type="Gene3D" id="2.30.40.10">
    <property type="entry name" value="Urease, subunit C, domain 1"/>
    <property type="match status" value="1"/>
</dbReference>
<comment type="catalytic activity">
    <reaction evidence="8">
        <text>guanine + H2O + H(+) = xanthine + NH4(+)</text>
        <dbReference type="Rhea" id="RHEA:14665"/>
        <dbReference type="ChEBI" id="CHEBI:15377"/>
        <dbReference type="ChEBI" id="CHEBI:15378"/>
        <dbReference type="ChEBI" id="CHEBI:16235"/>
        <dbReference type="ChEBI" id="CHEBI:17712"/>
        <dbReference type="ChEBI" id="CHEBI:28938"/>
        <dbReference type="EC" id="3.5.4.3"/>
    </reaction>
</comment>
<dbReference type="InterPro" id="IPR051607">
    <property type="entry name" value="Metallo-dep_hydrolases"/>
</dbReference>
<feature type="domain" description="Amidohydrolase-related" evidence="12">
    <location>
        <begin position="139"/>
        <end position="545"/>
    </location>
</feature>
<dbReference type="AlphaFoldDB" id="A0A6P8B0M8"/>
<keyword evidence="5" id="KW-0479">Metal-binding</keyword>
<comment type="similarity">
    <text evidence="3">Belongs to the metallo-dependent hydrolases superfamily. ATZ/TRZ family.</text>
</comment>
<organism evidence="13 14">
    <name type="scientific">Pyricularia grisea</name>
    <name type="common">Crabgrass-specific blast fungus</name>
    <name type="synonym">Magnaporthe grisea</name>
    <dbReference type="NCBI Taxonomy" id="148305"/>
    <lineage>
        <taxon>Eukaryota</taxon>
        <taxon>Fungi</taxon>
        <taxon>Dikarya</taxon>
        <taxon>Ascomycota</taxon>
        <taxon>Pezizomycotina</taxon>
        <taxon>Sordariomycetes</taxon>
        <taxon>Sordariomycetidae</taxon>
        <taxon>Magnaporthales</taxon>
        <taxon>Pyriculariaceae</taxon>
        <taxon>Pyricularia</taxon>
    </lineage>
</organism>
<protein>
    <recommendedName>
        <fullName evidence="10">Probable guanine deaminase</fullName>
        <ecNumber evidence="4">3.5.4.3</ecNumber>
    </recommendedName>
    <alternativeName>
        <fullName evidence="11">Guanine aminohydrolase</fullName>
    </alternativeName>
</protein>
<dbReference type="InterPro" id="IPR011059">
    <property type="entry name" value="Metal-dep_hydrolase_composite"/>
</dbReference>
<gene>
    <name evidence="14" type="ORF">PgNI_06783</name>
</gene>
<evidence type="ECO:0000256" key="5">
    <source>
        <dbReference type="ARBA" id="ARBA00022723"/>
    </source>
</evidence>
<evidence type="ECO:0000256" key="7">
    <source>
        <dbReference type="ARBA" id="ARBA00022833"/>
    </source>
</evidence>
<comment type="pathway">
    <text evidence="2">Purine metabolism; guanine degradation; xanthine from guanine: step 1/1.</text>
</comment>
<keyword evidence="13" id="KW-1185">Reference proteome</keyword>
<evidence type="ECO:0000256" key="10">
    <source>
        <dbReference type="ARBA" id="ARBA00069860"/>
    </source>
</evidence>
<evidence type="ECO:0000256" key="9">
    <source>
        <dbReference type="ARBA" id="ARBA00056079"/>
    </source>
</evidence>
<dbReference type="EC" id="3.5.4.3" evidence="4"/>
<reference evidence="14" key="1">
    <citation type="journal article" date="2019" name="Mol. Biol. Evol.">
        <title>Blast fungal genomes show frequent chromosomal changes, gene gains and losses, and effector gene turnover.</title>
        <authorList>
            <person name="Gomez Luciano L.B."/>
            <person name="Jason Tsai I."/>
            <person name="Chuma I."/>
            <person name="Tosa Y."/>
            <person name="Chen Y.H."/>
            <person name="Li J.Y."/>
            <person name="Li M.Y."/>
            <person name="Jade Lu M.Y."/>
            <person name="Nakayashiki H."/>
            <person name="Li W.H."/>
        </authorList>
    </citation>
    <scope>NUCLEOTIDE SEQUENCE</scope>
    <source>
        <strain evidence="14">NI907</strain>
    </source>
</reference>
<evidence type="ECO:0000313" key="13">
    <source>
        <dbReference type="Proteomes" id="UP000515153"/>
    </source>
</evidence>
<dbReference type="GO" id="GO:0005829">
    <property type="term" value="C:cytosol"/>
    <property type="evidence" value="ECO:0007669"/>
    <property type="project" value="TreeGrafter"/>
</dbReference>
<evidence type="ECO:0000259" key="12">
    <source>
        <dbReference type="Pfam" id="PF01979"/>
    </source>
</evidence>
<evidence type="ECO:0000256" key="2">
    <source>
        <dbReference type="ARBA" id="ARBA00004984"/>
    </source>
</evidence>
<proteinExistence type="inferred from homology"/>
<evidence type="ECO:0000256" key="3">
    <source>
        <dbReference type="ARBA" id="ARBA00006745"/>
    </source>
</evidence>
<keyword evidence="7" id="KW-0862">Zinc</keyword>
<dbReference type="RefSeq" id="XP_030980728.1">
    <property type="nucleotide sequence ID" value="XM_031126803.1"/>
</dbReference>
<evidence type="ECO:0000256" key="8">
    <source>
        <dbReference type="ARBA" id="ARBA00051148"/>
    </source>
</evidence>
<dbReference type="Gene3D" id="3.20.20.140">
    <property type="entry name" value="Metal-dependent hydrolases"/>
    <property type="match status" value="1"/>
</dbReference>
<reference evidence="14" key="2">
    <citation type="submission" date="2019-10" db="EMBL/GenBank/DDBJ databases">
        <authorList>
            <consortium name="NCBI Genome Project"/>
        </authorList>
    </citation>
    <scope>NUCLEOTIDE SEQUENCE</scope>
    <source>
        <strain evidence="14">NI907</strain>
    </source>
</reference>
<evidence type="ECO:0000256" key="4">
    <source>
        <dbReference type="ARBA" id="ARBA00012781"/>
    </source>
</evidence>
<evidence type="ECO:0000256" key="11">
    <source>
        <dbReference type="ARBA" id="ARBA00083147"/>
    </source>
</evidence>
<evidence type="ECO:0000313" key="14">
    <source>
        <dbReference type="RefSeq" id="XP_030980728.1"/>
    </source>
</evidence>
<dbReference type="KEGG" id="pgri:PgNI_06783"/>
<dbReference type="GO" id="GO:0008270">
    <property type="term" value="F:zinc ion binding"/>
    <property type="evidence" value="ECO:0007669"/>
    <property type="project" value="TreeGrafter"/>
</dbReference>
<dbReference type="GeneID" id="41961712"/>
<name>A0A6P8B0M8_PYRGI</name>
<dbReference type="InterPro" id="IPR032466">
    <property type="entry name" value="Metal_Hydrolase"/>
</dbReference>
<dbReference type="Pfam" id="PF01979">
    <property type="entry name" value="Amidohydro_1"/>
    <property type="match status" value="1"/>
</dbReference>
<dbReference type="SUPFAM" id="SSF51556">
    <property type="entry name" value="Metallo-dependent hydrolases"/>
    <property type="match status" value="1"/>
</dbReference>
<dbReference type="PANTHER" id="PTHR11271">
    <property type="entry name" value="GUANINE DEAMINASE"/>
    <property type="match status" value="1"/>
</dbReference>
<dbReference type="PANTHER" id="PTHR11271:SF6">
    <property type="entry name" value="GUANINE DEAMINASE"/>
    <property type="match status" value="1"/>
</dbReference>
<accession>A0A6P8B0M8</accession>
<dbReference type="GO" id="GO:0046098">
    <property type="term" value="P:guanine metabolic process"/>
    <property type="evidence" value="ECO:0007669"/>
    <property type="project" value="TreeGrafter"/>
</dbReference>
<comment type="function">
    <text evidence="9">Catalyzes the hydrolytic deamination of guanine, producing xanthine and ammonia.</text>
</comment>
<sequence>MGELHPSIAAAAVVGSTNSSLHLNGERGDQMASAQTACCNCDPKSNGDGVLTSQPVTVETPTGGDGKHKLFLGTFIHSTSLAELKYRHKAAICVSKEGTIVAIEDECDWDRAEEVLFPRLGWSKDEVDVISTSEGQFFFPGFIDTHIHAPQYPNSGIFGKSTLLDWLTTYTFPLEASLADPAKARRVYGRCISKTLAHGTTCAAYYATIDVPSTNLLADLCMAAGQRALVGKVCMDQLSPDWYREESAEVSLQAARDSIAHISKIDPGFQTVKPIITPRFAPSCSVELLGALGRLHAETGLPVQTHISENKGEIELVREMFCGGVNGSKCDIVEDVGETYAGVYDRYGLLTDKTILAHAIHLSEAEASLISERGSKVSHCPCSNSSITSGAARVRWLLDKGIDVGLGTDVSGGYSPSILDAARQALLVSRHVALAGPGDCCDDSAKLSVEEVLYLATRGGAAVVGLEGRVGAFEVGFDWDAQLVALGSVGDDGMQEGAASASGEDNHQSNVDIFGWETWEERIAKWLFNGDDRNTKRVWVRGRLVHSRK</sequence>
<evidence type="ECO:0000256" key="1">
    <source>
        <dbReference type="ARBA" id="ARBA00001947"/>
    </source>
</evidence>
<dbReference type="InterPro" id="IPR006680">
    <property type="entry name" value="Amidohydro-rel"/>
</dbReference>
<dbReference type="FunFam" id="3.20.20.140:FF:000022">
    <property type="entry name" value="Guanine deaminase"/>
    <property type="match status" value="1"/>
</dbReference>
<dbReference type="Proteomes" id="UP000515153">
    <property type="component" value="Unplaced"/>
</dbReference>
<keyword evidence="6" id="KW-0378">Hydrolase</keyword>
<evidence type="ECO:0000256" key="6">
    <source>
        <dbReference type="ARBA" id="ARBA00022801"/>
    </source>
</evidence>
<dbReference type="GO" id="GO:0008892">
    <property type="term" value="F:guanine deaminase activity"/>
    <property type="evidence" value="ECO:0007669"/>
    <property type="project" value="UniProtKB-EC"/>
</dbReference>
<reference evidence="14" key="3">
    <citation type="submission" date="2025-08" db="UniProtKB">
        <authorList>
            <consortium name="RefSeq"/>
        </authorList>
    </citation>
    <scope>IDENTIFICATION</scope>
    <source>
        <strain evidence="14">NI907</strain>
    </source>
</reference>